<organism evidence="1 2">
    <name type="scientific">Maribacter litopenaei</name>
    <dbReference type="NCBI Taxonomy" id="2976127"/>
    <lineage>
        <taxon>Bacteria</taxon>
        <taxon>Pseudomonadati</taxon>
        <taxon>Bacteroidota</taxon>
        <taxon>Flavobacteriia</taxon>
        <taxon>Flavobacteriales</taxon>
        <taxon>Flavobacteriaceae</taxon>
        <taxon>Maribacter</taxon>
    </lineage>
</organism>
<name>A0ABY5YAK2_9FLAO</name>
<dbReference type="SUPFAM" id="SSF49452">
    <property type="entry name" value="Starch-binding domain-like"/>
    <property type="match status" value="1"/>
</dbReference>
<evidence type="ECO:0000313" key="2">
    <source>
        <dbReference type="Proteomes" id="UP001059209"/>
    </source>
</evidence>
<dbReference type="EMBL" id="CP104205">
    <property type="protein sequence ID" value="UWX55145.1"/>
    <property type="molecule type" value="Genomic_DNA"/>
</dbReference>
<proteinExistence type="predicted"/>
<dbReference type="Pfam" id="PF13715">
    <property type="entry name" value="CarbopepD_reg_2"/>
    <property type="match status" value="1"/>
</dbReference>
<evidence type="ECO:0000313" key="1">
    <source>
        <dbReference type="EMBL" id="UWX55145.1"/>
    </source>
</evidence>
<dbReference type="Gene3D" id="2.60.40.1120">
    <property type="entry name" value="Carboxypeptidase-like, regulatory domain"/>
    <property type="match status" value="1"/>
</dbReference>
<sequence length="120" mass="13709">MKVMIIGIFFMIPFLSIAQNTGVLKGKVLDAEVFNEPLMMANLQLKNTEWQTRTNFNGNFEFEAIEPGKYILQISFPGYETLEQMVEINADQSIYLQKALYGKSINPVDLMMDDSAKMDK</sequence>
<accession>A0ABY5YAK2</accession>
<dbReference type="RefSeq" id="WP_260572997.1">
    <property type="nucleotide sequence ID" value="NZ_CP104205.1"/>
</dbReference>
<reference evidence="1" key="1">
    <citation type="submission" date="2022-09" db="EMBL/GenBank/DDBJ databases">
        <title>Maribacter litopenaei sp. nov., isolated from the intestinal tract of the Pacific White Shrimp, Litopenaeus vannamei.</title>
        <authorList>
            <person name="Kim S.Y."/>
            <person name="Hwang C.Y."/>
        </authorList>
    </citation>
    <scope>NUCLEOTIDE SEQUENCE</scope>
    <source>
        <strain evidence="1">HL-LV01</strain>
    </source>
</reference>
<protein>
    <submittedName>
        <fullName evidence="1">Carboxypeptidase-like regulatory domain-containing protein</fullName>
    </submittedName>
</protein>
<keyword evidence="2" id="KW-1185">Reference proteome</keyword>
<dbReference type="Proteomes" id="UP001059209">
    <property type="component" value="Chromosome"/>
</dbReference>
<dbReference type="InterPro" id="IPR013784">
    <property type="entry name" value="Carb-bd-like_fold"/>
</dbReference>
<gene>
    <name evidence="1" type="ORF">NYZ99_00435</name>
</gene>